<feature type="signal peptide" evidence="5">
    <location>
        <begin position="1"/>
        <end position="20"/>
    </location>
</feature>
<dbReference type="GO" id="GO:0030301">
    <property type="term" value="P:cholesterol transport"/>
    <property type="evidence" value="ECO:0007669"/>
    <property type="project" value="TreeGrafter"/>
</dbReference>
<dbReference type="KEGG" id="char:116223890"/>
<dbReference type="GO" id="GO:0034361">
    <property type="term" value="C:very-low-density lipoprotein particle"/>
    <property type="evidence" value="ECO:0007669"/>
    <property type="project" value="TreeGrafter"/>
</dbReference>
<keyword evidence="7" id="KW-1185">Reference proteome</keyword>
<protein>
    <submittedName>
        <fullName evidence="8">Apolipoprotein Bb, tandem duplicate 1</fullName>
    </submittedName>
</protein>
<proteinExistence type="predicted"/>
<evidence type="ECO:0000256" key="3">
    <source>
        <dbReference type="ARBA" id="ARBA00023180"/>
    </source>
</evidence>
<evidence type="ECO:0000256" key="2">
    <source>
        <dbReference type="ARBA" id="ARBA00022525"/>
    </source>
</evidence>
<dbReference type="OrthoDB" id="6484170at2759"/>
<dbReference type="Proteomes" id="UP000515152">
    <property type="component" value="Chromosome 15"/>
</dbReference>
<reference evidence="8" key="1">
    <citation type="submission" date="2025-08" db="UniProtKB">
        <authorList>
            <consortium name="RefSeq"/>
        </authorList>
    </citation>
    <scope>IDENTIFICATION</scope>
</reference>
<dbReference type="GeneID" id="116223890"/>
<dbReference type="PANTHER" id="PTHR13769">
    <property type="entry name" value="APOLIPOPROTEIN B"/>
    <property type="match status" value="1"/>
</dbReference>
<dbReference type="PANTHER" id="PTHR13769:SF5">
    <property type="entry name" value="APOLIPOPROTEIN B-100-RELATED"/>
    <property type="match status" value="1"/>
</dbReference>
<dbReference type="GO" id="GO:0042953">
    <property type="term" value="P:lipoprotein transport"/>
    <property type="evidence" value="ECO:0007669"/>
    <property type="project" value="TreeGrafter"/>
</dbReference>
<dbReference type="GO" id="GO:0042632">
    <property type="term" value="P:cholesterol homeostasis"/>
    <property type="evidence" value="ECO:0007669"/>
    <property type="project" value="TreeGrafter"/>
</dbReference>
<dbReference type="InterPro" id="IPR052418">
    <property type="entry name" value="Apolipoprotein_B"/>
</dbReference>
<dbReference type="Pfam" id="PF06448">
    <property type="entry name" value="DUF1081"/>
    <property type="match status" value="1"/>
</dbReference>
<dbReference type="PROSITE" id="PS51211">
    <property type="entry name" value="VITELLOGENIN"/>
    <property type="match status" value="1"/>
</dbReference>
<keyword evidence="3" id="KW-0325">Glycoprotein</keyword>
<keyword evidence="2" id="KW-0964">Secreted</keyword>
<dbReference type="InterPro" id="IPR015255">
    <property type="entry name" value="Vitellinogen_open_b-sht"/>
</dbReference>
<evidence type="ECO:0000256" key="5">
    <source>
        <dbReference type="SAM" id="SignalP"/>
    </source>
</evidence>
<dbReference type="GO" id="GO:0120020">
    <property type="term" value="F:cholesterol transfer activity"/>
    <property type="evidence" value="ECO:0007669"/>
    <property type="project" value="TreeGrafter"/>
</dbReference>
<dbReference type="Pfam" id="PF09172">
    <property type="entry name" value="Vit_open_b-sht"/>
    <property type="match status" value="1"/>
</dbReference>
<gene>
    <name evidence="8" type="primary">apobb.1</name>
</gene>
<dbReference type="SMART" id="SM00638">
    <property type="entry name" value="LPD_N"/>
    <property type="match status" value="1"/>
</dbReference>
<feature type="chain" id="PRO_5035481428" evidence="5">
    <location>
        <begin position="21"/>
        <end position="3754"/>
    </location>
</feature>
<accession>A0A8M1KPW5</accession>
<evidence type="ECO:0000256" key="4">
    <source>
        <dbReference type="PROSITE-ProRule" id="PRU00557"/>
    </source>
</evidence>
<dbReference type="GO" id="GO:0034362">
    <property type="term" value="C:low-density lipoprotein particle"/>
    <property type="evidence" value="ECO:0007669"/>
    <property type="project" value="TreeGrafter"/>
</dbReference>
<comment type="caution">
    <text evidence="4">Lacks conserved residue(s) required for the propagation of feature annotation.</text>
</comment>
<dbReference type="Pfam" id="PF01347">
    <property type="entry name" value="Vitellogenin_N"/>
    <property type="match status" value="1"/>
</dbReference>
<name>A0A8M1KPW5_CLUHA</name>
<dbReference type="SMART" id="SM01169">
    <property type="entry name" value="DUF1943"/>
    <property type="match status" value="1"/>
</dbReference>
<evidence type="ECO:0000313" key="7">
    <source>
        <dbReference type="Proteomes" id="UP000515152"/>
    </source>
</evidence>
<comment type="subcellular location">
    <subcellularLocation>
        <location evidence="1">Secreted</location>
    </subcellularLocation>
</comment>
<evidence type="ECO:0000259" key="6">
    <source>
        <dbReference type="PROSITE" id="PS51211"/>
    </source>
</evidence>
<evidence type="ECO:0000313" key="8">
    <source>
        <dbReference type="RefSeq" id="XP_042565927.1"/>
    </source>
</evidence>
<dbReference type="CTD" id="321166"/>
<feature type="domain" description="Vitellogenin" evidence="6">
    <location>
        <begin position="23"/>
        <end position="660"/>
    </location>
</feature>
<keyword evidence="5" id="KW-0732">Signal</keyword>
<dbReference type="InterPro" id="IPR009454">
    <property type="entry name" value="Lipid_transpt_open_b-sht"/>
</dbReference>
<organism evidence="7 8">
    <name type="scientific">Clupea harengus</name>
    <name type="common">Atlantic herring</name>
    <dbReference type="NCBI Taxonomy" id="7950"/>
    <lineage>
        <taxon>Eukaryota</taxon>
        <taxon>Metazoa</taxon>
        <taxon>Chordata</taxon>
        <taxon>Craniata</taxon>
        <taxon>Vertebrata</taxon>
        <taxon>Euteleostomi</taxon>
        <taxon>Actinopterygii</taxon>
        <taxon>Neopterygii</taxon>
        <taxon>Teleostei</taxon>
        <taxon>Clupei</taxon>
        <taxon>Clupeiformes</taxon>
        <taxon>Clupeoidei</taxon>
        <taxon>Clupeidae</taxon>
        <taxon>Clupea</taxon>
    </lineage>
</organism>
<dbReference type="GO" id="GO:0034359">
    <property type="term" value="C:mature chylomicron"/>
    <property type="evidence" value="ECO:0007669"/>
    <property type="project" value="TreeGrafter"/>
</dbReference>
<dbReference type="GO" id="GO:0050750">
    <property type="term" value="F:low-density lipoprotein particle receptor binding"/>
    <property type="evidence" value="ECO:0007669"/>
    <property type="project" value="TreeGrafter"/>
</dbReference>
<evidence type="ECO:0000256" key="1">
    <source>
        <dbReference type="ARBA" id="ARBA00004613"/>
    </source>
</evidence>
<sequence>MGDTKLCLMLILSAVALALAERYKPFHKYEYLYEAESLNFLNGAVNGPKGSCKVEIEVPGPCHYIVRTTECTLSEVTEFDEAGHPVFAPAATADAFKAAMEKNSLKVTVEGDNIKLFPEDDEPVNILNIKRGMISGFAVPVLEEEKNKRMPTIYGLCKTGYTVNAREDIATDVTLTRDLSSCDQFKPVSDHTSPLALITGMHYPLAQLIRSTQTCNYQFDNAEHHPVAGECIENHILVPFSHKGKNGVTNVSKQKATLLAVSEYDERVFDPILANEQTLHPHASVDKSPIQDKDAALALLTELAGLSKTENGHKRAHLARKIVSMIRKMSAETLAAGVPEALEISRSLTYQALFQCGTPECSSAIMQILRTFDSSSMEIDATVYAMGLLPNPSRQLVHDMLEMAKFKQSKPIFYGASNAVKRLYKAEGKVTPEIEAVANFALEQIGDCTGDQEHIFMSLKVIGNMAAAMGAASPALKSAVIQCVNEPAATPEVQLAAIQAYRQTTLPEEGRQVLMQVLLDGAAPLQKRVAAYLVLMKDPQPSELSQLAAALPIEENQQAKSFVISHVTNILSSTAPETQELRQKILDALQGNEVGTVMDPTKFSRNYKVGSLEGNMIFEGASYLPKEVMLDMTLNAFGYDVDMFEIGMEGKGLEPTVEALFGANGFFPDTVMKTIYFAADRMPGHFSQTLKKMLPSLRNDRKKRQSSQNLLRELGRNVNKLFRDLKAQDAPEAMVYLKMLGMELGYLKTKDMEEMAYSAALMIDNLLKMFPTDFIKGLLTSADNELFAHYIFMDNEFYLPTGAGVPLRVALSGTFTPGVKGGVNIAPDMSEVAFMPSAGIEFVTEVGAHFPDFVQSGLEMHTNIYHESGLKAKVSVSHNNIKLTIPAPQSPTKLVSFTNSLISVHGAETKTIPATGERVDVTECTPVFAGMKYCTALQYSDAMQTDESPYFPFTGDSKLAIELHPTGEVSEYTANIDHSYEDKTDKVTLTLKAEGEAASEATATVKFNRQKYNVEADLQIPDYDLEVGLRLGSVNPDTKGKATHSVQIDLVNKNIPQASLVALAKIEAMKDATLDLQLLVPALKADAKVSAHIHRAEGLTLELETDVKLPETSSVQKITLKYDAEKLEAEIKSDVSSEIQNIIPNVDAVKASVNGLLDSQIGQTGMNVRDVLAKSVETTNAYLEKLEAEIPYVQNVRLPSLPELSLPERLYLNAEADAKYHFGTHSYTIAIPLPLGGKSSGDLNFPAALTTPHLTVPQLGLEVASIDIPLPEVFVPEQVSVSVPVFGKAEVSAKVHSNFYNLEADVSAGRDPVDHPSYSAKVELTGSCPVDLLCFKTEASALLAGTPGDSLKAELKTHVNHKLIDASISVVEVATIADNFNLKSNSKIEATSPLGVLVSLEYEGDGNVNTEGIFGNGKLEASLKAGPVYGATTISQTVEVFPFKPEAKIDSSVTIDSTLVKAQNTFAAAFANGELTATSNTAALDDTLVHLAEVTFKDSTLAVKSDTKAEALGLKIQNVAEASAGAGAVNIKVETSADHAEDRIHSLVSATLDVNGLAVNSDADVKLAENTATHKASLTLNKDGLATNGATSLQSPLKLENTFSGSLDASKGAFNTDTKGEFADMKIAHAMSLTGTLSSIAFNNNAEAVVSEGTSYTHSIVLDVHDYTASLNINNDLKVLHANLVNHAELKVEPYKADLTGSLKAAYGEEELKHTFEIKYADLMANAKCSTAGKLLGSHLSQNTEVEVAGLTVRINNDARFNSQLLRFDTTTRATAVPFSFNIDAIANADGDLTLYGKHSAQVYTKFLMKAEPLAFAHSHECRVSTSQNLDNGVSIETGLDNKIETLLTPSHQKAHVTLKSKFNNHAINEEVNVYNTPEGLGLEVAGTILTSLLNTADSENQEFAVSGFLKYDKSTSSHTIHLPLIESMPALLESVKITIVSTAEALQAIIIREDLVNKLESIPDYISDFVKTLNMEGRAITLKENLLSLTREYAITVEDLEASLMNLKSALEKLLTDLAAGVNETVKMIKELIASGTLSETVVKRLTEELNALNEEYDINAMFVAVIELVEDLIKQIDLMKLKDSSIALLHDLDAQYAIKAKLEERVGELKQMISSFSLAQFVEDLKNLISSVDIEGLTSQLVAHIPTEQLNKIVDTVKSLVTELDIIGKLNAVYGNVRAVLVKYELDKRFEAILEKVVELIQKFKIDETVQVVVNTLKTIHIPVALEDAINYLKATEIKQATEHLNEYIDAFVHRVKAFDYNAFVDDVNEKIAAYTGELNTLIASLEIPQKVEATREFVNYALSTLSGLLEELRGIKVADLIKTLKDIIDSVALNDIRALVAKLPEVDLRGEIQHYLEVVSNLYTKVMDIVIETFSGVIDAVQKFVADQAIVGQLKQVIEGVVTGLKTAEFEFPSFTVPLTNLVLPSFKISLAHLQDSLPTQIDLPEFTILGFHTVPAMTITYDDVKQKVMQLIDFIVNFEITFVNVDAFFGELTMNYLPELSAISLPEITLPEISLPAIPKVSTEHLLDIPLQIPEIKLPHIPTELIVPAFGKLYGEIKVNTPIYTLRSAAELQNAPESETTPQYTASLTAQGSSSVFEGLDYNLDSSASVKFPEMTNVVVAENLKFTSSILAVDHEATVTVPSQASAKTTVKATTSLLTAELVNNVLIDGLSVSLDTTYNQQINIALISFTSETALAQKAAAHLEGQTLTLTVGHEGTAKFALPDYSDEGTLKSDLHYTMDFNTAKLTYTGDINSATLKMKQVLNADAVVLSYLTFDARVEAESPIIKNSLLTASGKAHLGDMKVEIKANHDTELAGALSGTLSNSIHALVKAYEVVLDFQNKGNAKVSLADTLSAKLDLQNDYSVNLNQDLQHINTMALVKLNQYKISYNFTAENNQAETGIYAAVDSEANLEFLTVPISIPELAVPIIDFKTPAINDINLYEHTGLKHLLTSTEQTVDVDAKIVYKKSSFAVGSLVSEASFKSSIVNLNVNAEVSAEDDLVIRIGAVSASVFDGLKAKIDGTSSLTTKRGVKLATALSLENAHVEATHDSTLNLNTEELEASLSAATVAKVNLAILTAEANHQLTADTKEHPKAASTLNIKYTLDIPVIKAVGSGDAENSLKLEAGLYFISLESSTKGHIDGTILDTGLVKGALDNTANIYLNENGLRSTLKSNGNAHISHGDLKVDFDLDEDIALEGSLSRFYSTVKIASNNEINVAALNTKGKHSAQATVDLSPLSSLTADVEIDFAQPSSLGELSIFDKTVIELTAQKQKVACNAKIVTPVYTTTAAAEVEGEIPDIKGTFKLSATSPVEFLVYDLDSSIASAVESAALSLTGKAVLTHAELTVDVQNTLTAAMSDDGAFRHSLNVDISSPTFTDVNFRYAARKDGASASISTPSTGFLGLQLQGRVPSQFYARLYSRYASSPETDVEILTIRAAAKDGDKLRLQASYNLDAPKDIMVALEERVPAITSTLVSFADKYGIAGALESLKNTLVNTVSEAYNTAKSHAPEMSQLSILFRDVVVQYQKTVQVLLDAAIKFLRETQIELPGMEKATLPEIVHKITTNVGTVFEQLLQVISENLFAYLTPIVDTISSIQVTMPSGEVLTGGQILDQVKAVVNKVVELVKNLESLDKILEKLGEALHDVVEKAQGFVDSLHSDILDTVSLYINTLYHNLLTVVKTITEHVDSLLNVQEVESTIKYAVEFVRSVVDMILTRVSAILPQGVDNAYLKVSEGRLEVELPLSLHQ</sequence>
<dbReference type="GO" id="GO:0006642">
    <property type="term" value="P:triglyceride mobilization"/>
    <property type="evidence" value="ECO:0007669"/>
    <property type="project" value="TreeGrafter"/>
</dbReference>
<dbReference type="InterPro" id="IPR001747">
    <property type="entry name" value="Vitellogenin_N"/>
</dbReference>
<dbReference type="RefSeq" id="XP_042565927.1">
    <property type="nucleotide sequence ID" value="XM_042709993.1"/>
</dbReference>